<evidence type="ECO:0000313" key="8">
    <source>
        <dbReference type="Proteomes" id="UP001596435"/>
    </source>
</evidence>
<keyword evidence="4" id="KW-0472">Membrane</keyword>
<evidence type="ECO:0000259" key="6">
    <source>
        <dbReference type="Pfam" id="PF07291"/>
    </source>
</evidence>
<evidence type="ECO:0000256" key="1">
    <source>
        <dbReference type="ARBA" id="ARBA00004141"/>
    </source>
</evidence>
<dbReference type="EMBL" id="JBHTAJ010000021">
    <property type="protein sequence ID" value="MFC7180603.1"/>
    <property type="molecule type" value="Genomic_DNA"/>
</dbReference>
<gene>
    <name evidence="7" type="ORF">ACFQMG_13670</name>
</gene>
<evidence type="ECO:0000256" key="2">
    <source>
        <dbReference type="ARBA" id="ARBA00022692"/>
    </source>
</evidence>
<reference evidence="8" key="1">
    <citation type="journal article" date="2019" name="Int. J. Syst. Evol. Microbiol.">
        <title>The Global Catalogue of Microorganisms (GCM) 10K type strain sequencing project: providing services to taxonomists for standard genome sequencing and annotation.</title>
        <authorList>
            <consortium name="The Broad Institute Genomics Platform"/>
            <consortium name="The Broad Institute Genome Sequencing Center for Infectious Disease"/>
            <person name="Wu L."/>
            <person name="Ma J."/>
        </authorList>
    </citation>
    <scope>NUCLEOTIDE SEQUENCE [LARGE SCALE GENOMIC DNA]</scope>
    <source>
        <strain evidence="8">CGMCC 1.12859</strain>
    </source>
</reference>
<dbReference type="PANTHER" id="PTHR36974:SF1">
    <property type="entry name" value="DOXX FAMILY MEMBRANE PROTEIN"/>
    <property type="match status" value="1"/>
</dbReference>
<feature type="chain" id="PRO_5045339034" evidence="5">
    <location>
        <begin position="24"/>
        <end position="122"/>
    </location>
</feature>
<dbReference type="InterPro" id="IPR009908">
    <property type="entry name" value="Methylamine_util_MauE"/>
</dbReference>
<comment type="subcellular location">
    <subcellularLocation>
        <location evidence="1">Membrane</location>
        <topology evidence="1">Multi-pass membrane protein</topology>
    </subcellularLocation>
</comment>
<dbReference type="RefSeq" id="WP_345705071.1">
    <property type="nucleotide sequence ID" value="NZ_BAABKV010000001.1"/>
</dbReference>
<keyword evidence="3" id="KW-1133">Transmembrane helix</keyword>
<protein>
    <submittedName>
        <fullName evidence="7">MauE/DoxX family redox-associated membrane protein</fullName>
    </submittedName>
</protein>
<evidence type="ECO:0000313" key="7">
    <source>
        <dbReference type="EMBL" id="MFC7180603.1"/>
    </source>
</evidence>
<dbReference type="Proteomes" id="UP001596435">
    <property type="component" value="Unassembled WGS sequence"/>
</dbReference>
<name>A0ABW2FTP5_9ACTN</name>
<organism evidence="7 8">
    <name type="scientific">Kitasatospora paranensis</name>
    <dbReference type="NCBI Taxonomy" id="258053"/>
    <lineage>
        <taxon>Bacteria</taxon>
        <taxon>Bacillati</taxon>
        <taxon>Actinomycetota</taxon>
        <taxon>Actinomycetes</taxon>
        <taxon>Kitasatosporales</taxon>
        <taxon>Streptomycetaceae</taxon>
        <taxon>Kitasatospora</taxon>
    </lineage>
</organism>
<evidence type="ECO:0000256" key="3">
    <source>
        <dbReference type="ARBA" id="ARBA00022989"/>
    </source>
</evidence>
<feature type="domain" description="Methylamine utilisation protein MauE" evidence="6">
    <location>
        <begin position="10"/>
        <end position="79"/>
    </location>
</feature>
<dbReference type="Pfam" id="PF07291">
    <property type="entry name" value="MauE"/>
    <property type="match status" value="1"/>
</dbReference>
<keyword evidence="8" id="KW-1185">Reference proteome</keyword>
<sequence>MPARFPSARALGGLLIAAGVAHFAAPRQFDAIVPRALPGSPRSWTYASGAAELAVGAAVLAPRTRAAGALAAAGLFAAVFPANVKMAYDWRDRPEPWRSMALARLPLQAPLVLWALRVRRQA</sequence>
<proteinExistence type="predicted"/>
<keyword evidence="2" id="KW-0812">Transmembrane</keyword>
<evidence type="ECO:0000256" key="4">
    <source>
        <dbReference type="ARBA" id="ARBA00023136"/>
    </source>
</evidence>
<accession>A0ABW2FTP5</accession>
<dbReference type="PANTHER" id="PTHR36974">
    <property type="entry name" value="MEMBRANE PROTEIN-RELATED"/>
    <property type="match status" value="1"/>
</dbReference>
<evidence type="ECO:0000256" key="5">
    <source>
        <dbReference type="SAM" id="SignalP"/>
    </source>
</evidence>
<comment type="caution">
    <text evidence="7">The sequence shown here is derived from an EMBL/GenBank/DDBJ whole genome shotgun (WGS) entry which is preliminary data.</text>
</comment>
<keyword evidence="5" id="KW-0732">Signal</keyword>
<feature type="signal peptide" evidence="5">
    <location>
        <begin position="1"/>
        <end position="23"/>
    </location>
</feature>